<keyword evidence="5" id="KW-1185">Reference proteome</keyword>
<accession>A0ABM1DTW8</accession>
<dbReference type="Pfam" id="PF02996">
    <property type="entry name" value="Prefoldin"/>
    <property type="match status" value="1"/>
</dbReference>
<dbReference type="InterPro" id="IPR004127">
    <property type="entry name" value="Prefoldin_subunit_alpha"/>
</dbReference>
<comment type="similarity">
    <text evidence="1 3">Belongs to the prefoldin subunit alpha family.</text>
</comment>
<dbReference type="InterPro" id="IPR016655">
    <property type="entry name" value="PFD3"/>
</dbReference>
<evidence type="ECO:0000256" key="4">
    <source>
        <dbReference type="SAM" id="Coils"/>
    </source>
</evidence>
<evidence type="ECO:0000256" key="2">
    <source>
        <dbReference type="ARBA" id="ARBA00023186"/>
    </source>
</evidence>
<dbReference type="PIRSF" id="PIRSF016396">
    <property type="entry name" value="Prefoldin_subunit_3"/>
    <property type="match status" value="1"/>
</dbReference>
<evidence type="ECO:0000313" key="5">
    <source>
        <dbReference type="Proteomes" id="UP000695022"/>
    </source>
</evidence>
<evidence type="ECO:0000313" key="6">
    <source>
        <dbReference type="RefSeq" id="XP_014663389.1"/>
    </source>
</evidence>
<gene>
    <name evidence="6" type="primary">LOC106806062</name>
</gene>
<keyword evidence="4" id="KW-0175">Coiled coil</keyword>
<dbReference type="PANTHER" id="PTHR12409:SF0">
    <property type="entry name" value="PREFOLDIN SUBUNIT 3"/>
    <property type="match status" value="1"/>
</dbReference>
<evidence type="ECO:0000256" key="3">
    <source>
        <dbReference type="PIRNR" id="PIRNR016396"/>
    </source>
</evidence>
<dbReference type="PANTHER" id="PTHR12409">
    <property type="entry name" value="PREFOLDIN SUBUNIT 3"/>
    <property type="match status" value="1"/>
</dbReference>
<dbReference type="CDD" id="cd23156">
    <property type="entry name" value="Prefoldin_3"/>
    <property type="match status" value="1"/>
</dbReference>
<name>A0ABM1DTW8_PRICU</name>
<keyword evidence="2 3" id="KW-0143">Chaperone</keyword>
<dbReference type="InterPro" id="IPR009053">
    <property type="entry name" value="Prefoldin"/>
</dbReference>
<evidence type="ECO:0000256" key="1">
    <source>
        <dbReference type="ARBA" id="ARBA00010048"/>
    </source>
</evidence>
<comment type="subunit">
    <text evidence="3">Heterohexamer of two PFD-alpha type and four PFD-beta type subunits.</text>
</comment>
<dbReference type="SUPFAM" id="SSF46579">
    <property type="entry name" value="Prefoldin"/>
    <property type="match status" value="1"/>
</dbReference>
<dbReference type="GeneID" id="106806062"/>
<organism evidence="5 6">
    <name type="scientific">Priapulus caudatus</name>
    <name type="common">Priapulid worm</name>
    <dbReference type="NCBI Taxonomy" id="37621"/>
    <lineage>
        <taxon>Eukaryota</taxon>
        <taxon>Metazoa</taxon>
        <taxon>Ecdysozoa</taxon>
        <taxon>Scalidophora</taxon>
        <taxon>Priapulida</taxon>
        <taxon>Priapulimorpha</taxon>
        <taxon>Priapulimorphida</taxon>
        <taxon>Priapulidae</taxon>
        <taxon>Priapulus</taxon>
    </lineage>
</organism>
<sequence>MLTGVFFVDDVDMYMKQPENETADIALQKLDEQHKKYKFMEVNLMQKKKRLKQQVPDIKQTLDILRHVKKKKESEESLSTRFLLADQLYCQADVPPTDRVCLWLGANVMLEYSTGEAETLLAKNHQAANESLAQIEEDLDFIRDQYTTTEVNMARVYNWDVKRRQALAGTAASASAS</sequence>
<dbReference type="Proteomes" id="UP000695022">
    <property type="component" value="Unplaced"/>
</dbReference>
<reference evidence="6" key="1">
    <citation type="submission" date="2025-08" db="UniProtKB">
        <authorList>
            <consortium name="RefSeq"/>
        </authorList>
    </citation>
    <scope>IDENTIFICATION</scope>
</reference>
<comment type="function">
    <text evidence="3">Binds specifically to cytosolic chaperonin (c-CPN) and transfers target proteins to it. Binds to nascent polypeptide chain and promotes folding in an environment in which there are many competing pathways for nonnative proteins.</text>
</comment>
<feature type="coiled-coil region" evidence="4">
    <location>
        <begin position="125"/>
        <end position="152"/>
    </location>
</feature>
<dbReference type="RefSeq" id="XP_014663389.1">
    <property type="nucleotide sequence ID" value="XM_014807903.1"/>
</dbReference>
<dbReference type="Gene3D" id="1.10.287.370">
    <property type="match status" value="1"/>
</dbReference>
<proteinExistence type="inferred from homology"/>
<protein>
    <recommendedName>
        <fullName evidence="3">Prefoldin subunit 3</fullName>
    </recommendedName>
</protein>